<gene>
    <name evidence="1" type="ORF">SAMN02745941_03367</name>
</gene>
<dbReference type="RefSeq" id="WP_073021338.1">
    <property type="nucleotide sequence ID" value="NZ_FQXU01000011.1"/>
</dbReference>
<protein>
    <recommendedName>
        <fullName evidence="3">Ribosomal protein L14E/L6E/L27E</fullName>
    </recommendedName>
</protein>
<evidence type="ECO:0008006" key="3">
    <source>
        <dbReference type="Google" id="ProtNLM"/>
    </source>
</evidence>
<reference evidence="1 2" key="1">
    <citation type="submission" date="2016-11" db="EMBL/GenBank/DDBJ databases">
        <authorList>
            <person name="Jaros S."/>
            <person name="Januszkiewicz K."/>
            <person name="Wedrychowicz H."/>
        </authorList>
    </citation>
    <scope>NUCLEOTIDE SEQUENCE [LARGE SCALE GENOMIC DNA]</scope>
    <source>
        <strain evidence="1 2">DSM 6191</strain>
    </source>
</reference>
<name>A0A1M5ZTV2_9CLOT</name>
<organism evidence="1 2">
    <name type="scientific">Clostridium intestinale DSM 6191</name>
    <dbReference type="NCBI Taxonomy" id="1121320"/>
    <lineage>
        <taxon>Bacteria</taxon>
        <taxon>Bacillati</taxon>
        <taxon>Bacillota</taxon>
        <taxon>Clostridia</taxon>
        <taxon>Eubacteriales</taxon>
        <taxon>Clostridiaceae</taxon>
        <taxon>Clostridium</taxon>
    </lineage>
</organism>
<dbReference type="InterPro" id="IPR008991">
    <property type="entry name" value="Translation_prot_SH3-like_sf"/>
</dbReference>
<dbReference type="InterPro" id="IPR014722">
    <property type="entry name" value="Rib_uL2_dom2"/>
</dbReference>
<dbReference type="Gene3D" id="2.30.30.30">
    <property type="match status" value="1"/>
</dbReference>
<evidence type="ECO:0000313" key="1">
    <source>
        <dbReference type="EMBL" id="SHI27661.1"/>
    </source>
</evidence>
<evidence type="ECO:0000313" key="2">
    <source>
        <dbReference type="Proteomes" id="UP000184241"/>
    </source>
</evidence>
<dbReference type="Proteomes" id="UP000184241">
    <property type="component" value="Unassembled WGS sequence"/>
</dbReference>
<proteinExistence type="predicted"/>
<dbReference type="SUPFAM" id="SSF50104">
    <property type="entry name" value="Translation proteins SH3-like domain"/>
    <property type="match status" value="1"/>
</dbReference>
<sequence>MNKSNLIGKLVFSKAGRDKNNPYLIVNVIAEDYVYLANGSTKKIEMPKKKKIKHLNFTEIIDEELKNSILNNEYNLDLKIKNFIKFEGIDKEV</sequence>
<dbReference type="AlphaFoldDB" id="A0A1M5ZTV2"/>
<accession>A0A1M5ZTV2</accession>
<dbReference type="EMBL" id="FQXU01000011">
    <property type="protein sequence ID" value="SHI27661.1"/>
    <property type="molecule type" value="Genomic_DNA"/>
</dbReference>